<evidence type="ECO:0000256" key="2">
    <source>
        <dbReference type="ARBA" id="ARBA00008814"/>
    </source>
</evidence>
<dbReference type="AlphaFoldDB" id="A0A9Q5JEZ5"/>
<dbReference type="PROSITE" id="PS51257">
    <property type="entry name" value="PROKAR_LIPOPROTEIN"/>
    <property type="match status" value="1"/>
</dbReference>
<dbReference type="Proteomes" id="UP000177273">
    <property type="component" value="Unassembled WGS sequence"/>
</dbReference>
<keyword evidence="10" id="KW-1185">Reference proteome</keyword>
<evidence type="ECO:0000256" key="6">
    <source>
        <dbReference type="SAM" id="MobiDB-lite"/>
    </source>
</evidence>
<comment type="caution">
    <text evidence="9">The sequence shown here is derived from an EMBL/GenBank/DDBJ whole genome shotgun (WGS) entry which is preliminary data.</text>
</comment>
<name>A0A9Q5JEZ5_9LACT</name>
<dbReference type="GO" id="GO:0030288">
    <property type="term" value="C:outer membrane-bounded periplasmic space"/>
    <property type="evidence" value="ECO:0007669"/>
    <property type="project" value="TreeGrafter"/>
</dbReference>
<dbReference type="Pfam" id="PF01497">
    <property type="entry name" value="Peripla_BP_2"/>
    <property type="match status" value="1"/>
</dbReference>
<dbReference type="CDD" id="cd01140">
    <property type="entry name" value="FatB"/>
    <property type="match status" value="1"/>
</dbReference>
<evidence type="ECO:0000256" key="4">
    <source>
        <dbReference type="ARBA" id="ARBA00022729"/>
    </source>
</evidence>
<dbReference type="PANTHER" id="PTHR30532">
    <property type="entry name" value="IRON III DICITRATE-BINDING PERIPLASMIC PROTEIN"/>
    <property type="match status" value="1"/>
</dbReference>
<keyword evidence="5" id="KW-0175">Coiled coil</keyword>
<feature type="coiled-coil region" evidence="5">
    <location>
        <begin position="182"/>
        <end position="209"/>
    </location>
</feature>
<dbReference type="InterPro" id="IPR051313">
    <property type="entry name" value="Bact_iron-sidero_bind"/>
</dbReference>
<dbReference type="PANTHER" id="PTHR30532:SF28">
    <property type="entry name" value="PETROBACTIN-BINDING PROTEIN YCLQ"/>
    <property type="match status" value="1"/>
</dbReference>
<dbReference type="EMBL" id="MKIQ01000029">
    <property type="protein sequence ID" value="OFI46080.1"/>
    <property type="molecule type" value="Genomic_DNA"/>
</dbReference>
<comment type="similarity">
    <text evidence="2">Belongs to the bacterial solute-binding protein 8 family.</text>
</comment>
<dbReference type="GO" id="GO:1901678">
    <property type="term" value="P:iron coordination entity transport"/>
    <property type="evidence" value="ECO:0007669"/>
    <property type="project" value="UniProtKB-ARBA"/>
</dbReference>
<feature type="domain" description="Fe/B12 periplasmic-binding" evidence="8">
    <location>
        <begin position="74"/>
        <end position="331"/>
    </location>
</feature>
<feature type="region of interest" description="Disordered" evidence="6">
    <location>
        <begin position="22"/>
        <end position="57"/>
    </location>
</feature>
<organism evidence="9 10">
    <name type="scientific">Floricoccus penangensis</name>
    <dbReference type="NCBI Taxonomy" id="1859475"/>
    <lineage>
        <taxon>Bacteria</taxon>
        <taxon>Bacillati</taxon>
        <taxon>Bacillota</taxon>
        <taxon>Bacilli</taxon>
        <taxon>Lactobacillales</taxon>
        <taxon>Streptococcaceae</taxon>
        <taxon>Floricoccus</taxon>
    </lineage>
</organism>
<keyword evidence="4 7" id="KW-0732">Signal</keyword>
<dbReference type="InterPro" id="IPR002491">
    <property type="entry name" value="ABC_transptr_periplasmic_BD"/>
</dbReference>
<dbReference type="RefSeq" id="WP_070788550.1">
    <property type="nucleotide sequence ID" value="NZ_MKIQ01000029.1"/>
</dbReference>
<evidence type="ECO:0000259" key="8">
    <source>
        <dbReference type="PROSITE" id="PS50983"/>
    </source>
</evidence>
<sequence>MKKFLSTFLLAVSVITLAACGNSKESSSKESSTSTSQVSSSSSSSSETSKAEDKKVVEIKDKNGKKTVPYNPKKVVVFNYSSLDTLDSLGLKDRVVGLPKDVLPTYLKQYGNVESVGGVLEPDLEKVNKIKPDLIIISGRQKNYQEKLEKIAPTVFFSVEESAPWKSTQEGIQELAKIFGKEEEADKKLASIQSSMDKLKEENSKSDKKSLIIMASEGSLSTFGKESRFGIIFDAYGFKPADDNIKSEGHGQSVSYEYIAEKNPDIIFTIDRTKAIGGDDSKNNLADNDLVKETNAGKNGKVISLDPQVWYLAGSGIESLEIMTSDLQKAE</sequence>
<dbReference type="InterPro" id="IPR033870">
    <property type="entry name" value="FatB"/>
</dbReference>
<evidence type="ECO:0000313" key="10">
    <source>
        <dbReference type="Proteomes" id="UP000177273"/>
    </source>
</evidence>
<evidence type="ECO:0000313" key="9">
    <source>
        <dbReference type="EMBL" id="OFI46080.1"/>
    </source>
</evidence>
<dbReference type="PROSITE" id="PS50983">
    <property type="entry name" value="FE_B12_PBP"/>
    <property type="match status" value="1"/>
</dbReference>
<dbReference type="OrthoDB" id="63946at2"/>
<feature type="compositionally biased region" description="Low complexity" evidence="6">
    <location>
        <begin position="23"/>
        <end position="48"/>
    </location>
</feature>
<feature type="chain" id="PRO_5040366064" evidence="7">
    <location>
        <begin position="19"/>
        <end position="331"/>
    </location>
</feature>
<evidence type="ECO:0000256" key="1">
    <source>
        <dbReference type="ARBA" id="ARBA00004196"/>
    </source>
</evidence>
<keyword evidence="3" id="KW-0813">Transport</keyword>
<evidence type="ECO:0000256" key="7">
    <source>
        <dbReference type="SAM" id="SignalP"/>
    </source>
</evidence>
<accession>A0A9Q5JEZ5</accession>
<gene>
    <name evidence="9" type="ORF">BG262_06235</name>
</gene>
<evidence type="ECO:0000256" key="3">
    <source>
        <dbReference type="ARBA" id="ARBA00022448"/>
    </source>
</evidence>
<protein>
    <submittedName>
        <fullName evidence="9">Iron ABC transporter substrate-binding protein</fullName>
    </submittedName>
</protein>
<feature type="signal peptide" evidence="7">
    <location>
        <begin position="1"/>
        <end position="18"/>
    </location>
</feature>
<proteinExistence type="inferred from homology"/>
<comment type="subcellular location">
    <subcellularLocation>
        <location evidence="1">Cell envelope</location>
    </subcellularLocation>
</comment>
<reference evidence="10" key="1">
    <citation type="submission" date="2016-09" db="EMBL/GenBank/DDBJ databases">
        <title>Draft genome sequence of a novel species of the family Streptococcaceae isolated from flowers.</title>
        <authorList>
            <person name="Chuah L.-O."/>
            <person name="Yap K.-P."/>
            <person name="Thong K.L."/>
            <person name="Liong M.T."/>
            <person name="Ahmad R."/>
            <person name="Rusul G."/>
        </authorList>
    </citation>
    <scope>NUCLEOTIDE SEQUENCE [LARGE SCALE GENOMIC DNA]</scope>
    <source>
        <strain evidence="10">HibF3</strain>
    </source>
</reference>
<dbReference type="Gene3D" id="3.40.50.1980">
    <property type="entry name" value="Nitrogenase molybdenum iron protein domain"/>
    <property type="match status" value="2"/>
</dbReference>
<dbReference type="SUPFAM" id="SSF53807">
    <property type="entry name" value="Helical backbone' metal receptor"/>
    <property type="match status" value="1"/>
</dbReference>
<evidence type="ECO:0000256" key="5">
    <source>
        <dbReference type="SAM" id="Coils"/>
    </source>
</evidence>